<proteinExistence type="inferred from homology"/>
<dbReference type="InterPro" id="IPR005614">
    <property type="entry name" value="NrfD-like"/>
</dbReference>
<feature type="transmembrane region" description="Helical" evidence="7">
    <location>
        <begin position="152"/>
        <end position="173"/>
    </location>
</feature>
<gene>
    <name evidence="8" type="ORF">KDI_21790</name>
</gene>
<accession>A0A5A5TBK5</accession>
<evidence type="ECO:0000313" key="8">
    <source>
        <dbReference type="EMBL" id="GCF08615.1"/>
    </source>
</evidence>
<comment type="subcellular location">
    <subcellularLocation>
        <location evidence="1">Cell membrane</location>
        <topology evidence="1">Multi-pass membrane protein</topology>
    </subcellularLocation>
</comment>
<reference evidence="8 9" key="1">
    <citation type="submission" date="2019-01" db="EMBL/GenBank/DDBJ databases">
        <title>Draft genome sequence of Dictyobacter sp. Uno17.</title>
        <authorList>
            <person name="Wang C.M."/>
            <person name="Zheng Y."/>
            <person name="Sakai Y."/>
            <person name="Abe K."/>
            <person name="Yokota A."/>
            <person name="Yabe S."/>
        </authorList>
    </citation>
    <scope>NUCLEOTIDE SEQUENCE [LARGE SCALE GENOMIC DNA]</scope>
    <source>
        <strain evidence="8 9">Uno17</strain>
    </source>
</reference>
<evidence type="ECO:0000256" key="5">
    <source>
        <dbReference type="ARBA" id="ARBA00022989"/>
    </source>
</evidence>
<dbReference type="Proteomes" id="UP000322530">
    <property type="component" value="Unassembled WGS sequence"/>
</dbReference>
<feature type="transmembrane region" description="Helical" evidence="7">
    <location>
        <begin position="77"/>
        <end position="100"/>
    </location>
</feature>
<feature type="transmembrane region" description="Helical" evidence="7">
    <location>
        <begin position="228"/>
        <end position="252"/>
    </location>
</feature>
<dbReference type="AlphaFoldDB" id="A0A5A5TBK5"/>
<keyword evidence="3" id="KW-1003">Cell membrane</keyword>
<comment type="caution">
    <text evidence="8">The sequence shown here is derived from an EMBL/GenBank/DDBJ whole genome shotgun (WGS) entry which is preliminary data.</text>
</comment>
<feature type="transmembrane region" description="Helical" evidence="7">
    <location>
        <begin position="112"/>
        <end position="132"/>
    </location>
</feature>
<dbReference type="GO" id="GO:0005886">
    <property type="term" value="C:plasma membrane"/>
    <property type="evidence" value="ECO:0007669"/>
    <property type="project" value="UniProtKB-SubCell"/>
</dbReference>
<keyword evidence="6 7" id="KW-0472">Membrane</keyword>
<evidence type="ECO:0000256" key="1">
    <source>
        <dbReference type="ARBA" id="ARBA00004651"/>
    </source>
</evidence>
<feature type="transmembrane region" description="Helical" evidence="7">
    <location>
        <begin position="194"/>
        <end position="216"/>
    </location>
</feature>
<evidence type="ECO:0008006" key="10">
    <source>
        <dbReference type="Google" id="ProtNLM"/>
    </source>
</evidence>
<keyword evidence="5 7" id="KW-1133">Transmembrane helix</keyword>
<dbReference type="PANTHER" id="PTHR34856:SF2">
    <property type="entry name" value="PROTEIN NRFD"/>
    <property type="match status" value="1"/>
</dbReference>
<evidence type="ECO:0000256" key="2">
    <source>
        <dbReference type="ARBA" id="ARBA00008929"/>
    </source>
</evidence>
<dbReference type="PANTHER" id="PTHR34856">
    <property type="entry name" value="PROTEIN NRFD"/>
    <property type="match status" value="1"/>
</dbReference>
<organism evidence="8 9">
    <name type="scientific">Dictyobacter arantiisoli</name>
    <dbReference type="NCBI Taxonomy" id="2014874"/>
    <lineage>
        <taxon>Bacteria</taxon>
        <taxon>Bacillati</taxon>
        <taxon>Chloroflexota</taxon>
        <taxon>Ktedonobacteria</taxon>
        <taxon>Ktedonobacterales</taxon>
        <taxon>Dictyobacteraceae</taxon>
        <taxon>Dictyobacter</taxon>
    </lineage>
</organism>
<dbReference type="RefSeq" id="WP_149401599.1">
    <property type="nucleotide sequence ID" value="NZ_BIXY01000027.1"/>
</dbReference>
<dbReference type="Pfam" id="PF03916">
    <property type="entry name" value="NrfD"/>
    <property type="match status" value="1"/>
</dbReference>
<keyword evidence="4 7" id="KW-0812">Transmembrane</keyword>
<dbReference type="OrthoDB" id="112837at2"/>
<protein>
    <recommendedName>
        <fullName evidence="10">Polysulfide reductase</fullName>
    </recommendedName>
</protein>
<feature type="transmembrane region" description="Helical" evidence="7">
    <location>
        <begin position="343"/>
        <end position="359"/>
    </location>
</feature>
<name>A0A5A5TBK5_9CHLR</name>
<evidence type="ECO:0000256" key="3">
    <source>
        <dbReference type="ARBA" id="ARBA00022475"/>
    </source>
</evidence>
<keyword evidence="9" id="KW-1185">Reference proteome</keyword>
<evidence type="ECO:0000256" key="4">
    <source>
        <dbReference type="ARBA" id="ARBA00022692"/>
    </source>
</evidence>
<dbReference type="InterPro" id="IPR052049">
    <property type="entry name" value="Electron_transfer_protein"/>
</dbReference>
<dbReference type="EMBL" id="BIXY01000027">
    <property type="protein sequence ID" value="GCF08615.1"/>
    <property type="molecule type" value="Genomic_DNA"/>
</dbReference>
<comment type="similarity">
    <text evidence="2">Belongs to the NrfD family.</text>
</comment>
<evidence type="ECO:0000313" key="9">
    <source>
        <dbReference type="Proteomes" id="UP000322530"/>
    </source>
</evidence>
<dbReference type="Gene3D" id="1.20.1630.10">
    <property type="entry name" value="Formate dehydrogenase/DMSO reductase domain"/>
    <property type="match status" value="1"/>
</dbReference>
<evidence type="ECO:0000256" key="6">
    <source>
        <dbReference type="ARBA" id="ARBA00023136"/>
    </source>
</evidence>
<feature type="transmembrane region" description="Helical" evidence="7">
    <location>
        <begin position="302"/>
        <end position="323"/>
    </location>
</feature>
<sequence length="383" mass="42235">MRDTQHEKTERAPTDEAFINKTHSHTSAIEPIPHQSTLLERLASLTTGYTPDSISELKEKTYFDYPAVKAPLWSWEIIWYFFMGGLAAGSYVLASIATLFGKKEDRIVARVGYYASLLALLPCPPLLIKDLGRPEKFLNMLRVFKFKSPMSMGVWGLLTFSGFSGITAMVQASHDGLLGRWWGTRLLSRIPLKLLAIPGSIFGVFLGGYTGVLLTVTSIPVWSRSKMLGALFVSSAFSTSTALISVILRIIGAPAKTLYKLEKIEWANMLIEITCLLTYLRTAGRTAKALVGSEPKEQGPTFWTMMFGGGLILPWLLQTLMLIAGSKQPRQHTSQGQPTKRGGMGLLVSLLVLMGGYFLRRTVVNAGHASSADARTTLWNARR</sequence>
<evidence type="ECO:0000256" key="7">
    <source>
        <dbReference type="SAM" id="Phobius"/>
    </source>
</evidence>